<accession>A0A178MYD3</accession>
<keyword evidence="2" id="KW-1185">Reference proteome</keyword>
<dbReference type="Proteomes" id="UP000078543">
    <property type="component" value="Unassembled WGS sequence"/>
</dbReference>
<comment type="caution">
    <text evidence="1">The sequence shown here is derived from an EMBL/GenBank/DDBJ whole genome shotgun (WGS) entry which is preliminary data.</text>
</comment>
<evidence type="ECO:0000313" key="2">
    <source>
        <dbReference type="Proteomes" id="UP000078543"/>
    </source>
</evidence>
<sequence length="104" mass="12238">MFKHDEIEIYRMEDVPLERDLFLMDEKWMAAYELALLKGLAGGDWDNPGFISYATARQVTSEGLELSWYPNIRDRFHEMRVHLPRSCFVTCVGRNLSMNPRHCV</sequence>
<dbReference type="AlphaFoldDB" id="A0A178MYD3"/>
<evidence type="ECO:0000313" key="1">
    <source>
        <dbReference type="EMBL" id="OAN56775.1"/>
    </source>
</evidence>
<dbReference type="EMBL" id="LWQU01000087">
    <property type="protein sequence ID" value="OAN56775.1"/>
    <property type="molecule type" value="Genomic_DNA"/>
</dbReference>
<organism evidence="1 2">
    <name type="scientific">Magnetospirillum moscoviense</name>
    <dbReference type="NCBI Taxonomy" id="1437059"/>
    <lineage>
        <taxon>Bacteria</taxon>
        <taxon>Pseudomonadati</taxon>
        <taxon>Pseudomonadota</taxon>
        <taxon>Alphaproteobacteria</taxon>
        <taxon>Rhodospirillales</taxon>
        <taxon>Rhodospirillaceae</taxon>
        <taxon>Magnetospirillum</taxon>
    </lineage>
</organism>
<name>A0A178MYD3_9PROT</name>
<protein>
    <submittedName>
        <fullName evidence="1">Uncharacterized protein</fullName>
    </submittedName>
</protein>
<proteinExistence type="predicted"/>
<reference evidence="1 2" key="1">
    <citation type="submission" date="2016-04" db="EMBL/GenBank/DDBJ databases">
        <title>Draft genome sequence of freshwater magnetotactic bacteria Magnetospirillum marisnigri SP-1 and Magnetospirillum moscoviense BB-1.</title>
        <authorList>
            <person name="Koziaeva V."/>
            <person name="Dziuba M.V."/>
            <person name="Ivanov T.M."/>
            <person name="Kuznetsov B."/>
            <person name="Grouzdev D.S."/>
        </authorList>
    </citation>
    <scope>NUCLEOTIDE SEQUENCE [LARGE SCALE GENOMIC DNA]</scope>
    <source>
        <strain evidence="1 2">BB-1</strain>
    </source>
</reference>
<gene>
    <name evidence="1" type="ORF">A6A05_19590</name>
</gene>